<dbReference type="PANTHER" id="PTHR30537">
    <property type="entry name" value="HTH-TYPE TRANSCRIPTIONAL REGULATOR"/>
    <property type="match status" value="1"/>
</dbReference>
<dbReference type="Pfam" id="PF00126">
    <property type="entry name" value="HTH_1"/>
    <property type="match status" value="1"/>
</dbReference>
<organism evidence="6 7">
    <name type="scientific">Cereibacter sphaeroides</name>
    <name type="common">Rhodobacter sphaeroides</name>
    <dbReference type="NCBI Taxonomy" id="1063"/>
    <lineage>
        <taxon>Bacteria</taxon>
        <taxon>Pseudomonadati</taxon>
        <taxon>Pseudomonadota</taxon>
        <taxon>Alphaproteobacteria</taxon>
        <taxon>Rhodobacterales</taxon>
        <taxon>Paracoccaceae</taxon>
        <taxon>Cereibacter</taxon>
    </lineage>
</organism>
<comment type="similarity">
    <text evidence="1">Belongs to the LysR transcriptional regulatory family.</text>
</comment>
<keyword evidence="4" id="KW-0804">Transcription</keyword>
<evidence type="ECO:0000313" key="7">
    <source>
        <dbReference type="Proteomes" id="UP000248975"/>
    </source>
</evidence>
<evidence type="ECO:0000256" key="2">
    <source>
        <dbReference type="ARBA" id="ARBA00023015"/>
    </source>
</evidence>
<dbReference type="GO" id="GO:0003700">
    <property type="term" value="F:DNA-binding transcription factor activity"/>
    <property type="evidence" value="ECO:0007669"/>
    <property type="project" value="InterPro"/>
</dbReference>
<keyword evidence="3" id="KW-0238">DNA-binding</keyword>
<dbReference type="PANTHER" id="PTHR30537:SF5">
    <property type="entry name" value="HTH-TYPE TRANSCRIPTIONAL ACTIVATOR TTDR-RELATED"/>
    <property type="match status" value="1"/>
</dbReference>
<dbReference type="InterPro" id="IPR000847">
    <property type="entry name" value="LysR_HTH_N"/>
</dbReference>
<dbReference type="Proteomes" id="UP000248975">
    <property type="component" value="Unassembled WGS sequence"/>
</dbReference>
<dbReference type="SUPFAM" id="SSF46785">
    <property type="entry name" value="Winged helix' DNA-binding domain"/>
    <property type="match status" value="1"/>
</dbReference>
<reference evidence="6 7" key="1">
    <citation type="submission" date="2017-08" db="EMBL/GenBank/DDBJ databases">
        <title>Infants hospitalized years apart are colonized by the same room-sourced microbial strains.</title>
        <authorList>
            <person name="Brooks B."/>
            <person name="Olm M.R."/>
            <person name="Firek B.A."/>
            <person name="Baker R."/>
            <person name="Thomas B.C."/>
            <person name="Morowitz M.J."/>
            <person name="Banfield J.F."/>
        </authorList>
    </citation>
    <scope>NUCLEOTIDE SEQUENCE [LARGE SCALE GENOMIC DNA]</scope>
    <source>
        <strain evidence="6">S2_003_000_R2_11</strain>
    </source>
</reference>
<dbReference type="InterPro" id="IPR005119">
    <property type="entry name" value="LysR_subst-bd"/>
</dbReference>
<protein>
    <submittedName>
        <fullName evidence="6">LysR family transcriptional regulator</fullName>
    </submittedName>
</protein>
<dbReference type="PROSITE" id="PS50931">
    <property type="entry name" value="HTH_LYSR"/>
    <property type="match status" value="1"/>
</dbReference>
<gene>
    <name evidence="6" type="ORF">DI533_08555</name>
</gene>
<name>A0A2W5SLU1_CERSP</name>
<dbReference type="EMBL" id="QFQS01000001">
    <property type="protein sequence ID" value="PZR00585.1"/>
    <property type="molecule type" value="Genomic_DNA"/>
</dbReference>
<evidence type="ECO:0000256" key="4">
    <source>
        <dbReference type="ARBA" id="ARBA00023163"/>
    </source>
</evidence>
<dbReference type="FunFam" id="1.10.10.10:FF:000001">
    <property type="entry name" value="LysR family transcriptional regulator"/>
    <property type="match status" value="1"/>
</dbReference>
<evidence type="ECO:0000256" key="1">
    <source>
        <dbReference type="ARBA" id="ARBA00009437"/>
    </source>
</evidence>
<dbReference type="Gene3D" id="3.40.190.290">
    <property type="match status" value="1"/>
</dbReference>
<keyword evidence="2" id="KW-0805">Transcription regulation</keyword>
<dbReference type="InterPro" id="IPR036390">
    <property type="entry name" value="WH_DNA-bd_sf"/>
</dbReference>
<dbReference type="SUPFAM" id="SSF53850">
    <property type="entry name" value="Periplasmic binding protein-like II"/>
    <property type="match status" value="1"/>
</dbReference>
<accession>A0A2W5SLU1</accession>
<dbReference type="InterPro" id="IPR036388">
    <property type="entry name" value="WH-like_DNA-bd_sf"/>
</dbReference>
<dbReference type="AlphaFoldDB" id="A0A2W5SLU1"/>
<dbReference type="GO" id="GO:0003677">
    <property type="term" value="F:DNA binding"/>
    <property type="evidence" value="ECO:0007669"/>
    <property type="project" value="UniProtKB-KW"/>
</dbReference>
<evidence type="ECO:0000313" key="6">
    <source>
        <dbReference type="EMBL" id="PZR00585.1"/>
    </source>
</evidence>
<dbReference type="CDD" id="cd08422">
    <property type="entry name" value="PBP2_CrgA_like"/>
    <property type="match status" value="1"/>
</dbReference>
<evidence type="ECO:0000256" key="3">
    <source>
        <dbReference type="ARBA" id="ARBA00023125"/>
    </source>
</evidence>
<proteinExistence type="inferred from homology"/>
<feature type="domain" description="HTH lysR-type" evidence="5">
    <location>
        <begin position="5"/>
        <end position="62"/>
    </location>
</feature>
<dbReference type="InterPro" id="IPR058163">
    <property type="entry name" value="LysR-type_TF_proteobact-type"/>
</dbReference>
<evidence type="ECO:0000259" key="5">
    <source>
        <dbReference type="PROSITE" id="PS50931"/>
    </source>
</evidence>
<sequence length="296" mass="32450">MKCVIETEHLRTFAAVVAEGSFTRAADRLNTNKAHVSRIIARLEEHLEVRLLERTTRAIALTEAGRELHGRARFILAALDETEASLRRRSDAPSGLLRLTCGTEIGLMQVNGWIAEYLRRNPGASVSADFCDRVTDLLHEGLDLAIREGDLTDSTLSARKLGEITYGFFASPGYLQDRGIPQAPESLRIHDLIQFSLPGRANAPLIHHGATTTLDHPARYAANTNMALRDMAAAGLGIALLPNWLAEPLAAEGRLTPILPGWSRAPVPVYAVFPSTQYLTANLRAFIDIARQRFAA</sequence>
<dbReference type="Pfam" id="PF03466">
    <property type="entry name" value="LysR_substrate"/>
    <property type="match status" value="1"/>
</dbReference>
<dbReference type="Gene3D" id="1.10.10.10">
    <property type="entry name" value="Winged helix-like DNA-binding domain superfamily/Winged helix DNA-binding domain"/>
    <property type="match status" value="1"/>
</dbReference>
<comment type="caution">
    <text evidence="6">The sequence shown here is derived from an EMBL/GenBank/DDBJ whole genome shotgun (WGS) entry which is preliminary data.</text>
</comment>